<dbReference type="HOGENOM" id="CLU_087201_0_0_6"/>
<dbReference type="Proteomes" id="UP000000420">
    <property type="component" value="Chromosome"/>
</dbReference>
<name>A0A0H2X4L5_XANC8</name>
<accession>A0A0H2X4L5</accession>
<evidence type="ECO:0008006" key="3">
    <source>
        <dbReference type="Google" id="ProtNLM"/>
    </source>
</evidence>
<protein>
    <recommendedName>
        <fullName evidence="3">DUF4062 domain-containing protein</fullName>
    </recommendedName>
</protein>
<dbReference type="AlphaFoldDB" id="A0A0H2X4L5"/>
<dbReference type="KEGG" id="xcb:XC_0351"/>
<gene>
    <name evidence="1" type="ordered locus">XC_0351</name>
</gene>
<evidence type="ECO:0000313" key="1">
    <source>
        <dbReference type="EMBL" id="AAY47436.1"/>
    </source>
</evidence>
<proteinExistence type="predicted"/>
<dbReference type="EMBL" id="CP000050">
    <property type="protein sequence ID" value="AAY47436.1"/>
    <property type="molecule type" value="Genomic_DNA"/>
</dbReference>
<reference evidence="1 2" key="1">
    <citation type="journal article" date="2005" name="Genome Res.">
        <title>Comparative and functional genomic analyses of the pathogenicity of phytopathogen Xanthomonas campestris pv. campestris.</title>
        <authorList>
            <person name="Qian W."/>
            <person name="Jia Y."/>
            <person name="Ren S.X."/>
            <person name="He Y.Q."/>
            <person name="Feng J.X."/>
            <person name="Lu L.F."/>
            <person name="Sun Q."/>
            <person name="Ying G."/>
            <person name="Tang D.J."/>
            <person name="Tang H."/>
            <person name="Wu W."/>
            <person name="Hao P."/>
            <person name="Wang L."/>
            <person name="Jiang B.L."/>
            <person name="Zeng S."/>
            <person name="Gu W.Y."/>
            <person name="Lu G."/>
            <person name="Rong L."/>
            <person name="Tian Y."/>
            <person name="Yao Z."/>
            <person name="Fu G."/>
            <person name="Chen B."/>
            <person name="Fang R."/>
            <person name="Qiang B."/>
            <person name="Chen Z."/>
            <person name="Zhao G.P."/>
            <person name="Tang J.L."/>
            <person name="He C."/>
        </authorList>
    </citation>
    <scope>NUCLEOTIDE SEQUENCE [LARGE SCALE GENOMIC DNA]</scope>
    <source>
        <strain evidence="1 2">8004</strain>
    </source>
</reference>
<evidence type="ECO:0000313" key="2">
    <source>
        <dbReference type="Proteomes" id="UP000000420"/>
    </source>
</evidence>
<sequence length="277" mass="30955">MSHAATVYEVMIASPGDVSTERAIVRELLAEWNIVNSRRSHRVLLPAGWETHAVPEMGDRPQAIINKQVLNNCDLLIGVFWTRIGTPTGDYASGSVEEIEEHIKAGRPTMLYFSSAPVVPESIEPEQYASLQEFKRSCQTRGLYESYADLQEFRTKLYRQLQLKLNNDAHFQSDAGNFTADIEPATNLVRLSKEASYLLKECASDLSGHIMNLSYIGGRAIQVNGKNVIEEGSDRSRAIWTSALDELENAGYINALNHKREMFQITKAGYEAADLLS</sequence>
<dbReference type="RefSeq" id="WP_011035595.1">
    <property type="nucleotide sequence ID" value="NC_007086.1"/>
</dbReference>
<organism evidence="1 2">
    <name type="scientific">Xanthomonas campestris pv. campestris (strain 8004)</name>
    <dbReference type="NCBI Taxonomy" id="314565"/>
    <lineage>
        <taxon>Bacteria</taxon>
        <taxon>Pseudomonadati</taxon>
        <taxon>Pseudomonadota</taxon>
        <taxon>Gammaproteobacteria</taxon>
        <taxon>Lysobacterales</taxon>
        <taxon>Lysobacteraceae</taxon>
        <taxon>Xanthomonas</taxon>
    </lineage>
</organism>